<feature type="compositionally biased region" description="Basic residues" evidence="1">
    <location>
        <begin position="10"/>
        <end position="20"/>
    </location>
</feature>
<organism evidence="2 3">
    <name type="scientific">Marasmius tenuissimus</name>
    <dbReference type="NCBI Taxonomy" id="585030"/>
    <lineage>
        <taxon>Eukaryota</taxon>
        <taxon>Fungi</taxon>
        <taxon>Dikarya</taxon>
        <taxon>Basidiomycota</taxon>
        <taxon>Agaricomycotina</taxon>
        <taxon>Agaricomycetes</taxon>
        <taxon>Agaricomycetidae</taxon>
        <taxon>Agaricales</taxon>
        <taxon>Marasmiineae</taxon>
        <taxon>Marasmiaceae</taxon>
        <taxon>Marasmius</taxon>
    </lineage>
</organism>
<accession>A0ABR3A5B0</accession>
<protein>
    <submittedName>
        <fullName evidence="2">Uncharacterized protein</fullName>
    </submittedName>
</protein>
<reference evidence="2 3" key="1">
    <citation type="submission" date="2024-05" db="EMBL/GenBank/DDBJ databases">
        <title>A draft genome resource for the thread blight pathogen Marasmius tenuissimus strain MS-2.</title>
        <authorList>
            <person name="Yulfo-Soto G.E."/>
            <person name="Baruah I.K."/>
            <person name="Amoako-Attah I."/>
            <person name="Bukari Y."/>
            <person name="Meinhardt L.W."/>
            <person name="Bailey B.A."/>
            <person name="Cohen S.P."/>
        </authorList>
    </citation>
    <scope>NUCLEOTIDE SEQUENCE [LARGE SCALE GENOMIC DNA]</scope>
    <source>
        <strain evidence="2 3">MS-2</strain>
    </source>
</reference>
<dbReference type="EMBL" id="JBBXMP010000017">
    <property type="protein sequence ID" value="KAL0068690.1"/>
    <property type="molecule type" value="Genomic_DNA"/>
</dbReference>
<gene>
    <name evidence="2" type="ORF">AAF712_004406</name>
</gene>
<feature type="region of interest" description="Disordered" evidence="1">
    <location>
        <begin position="1"/>
        <end position="37"/>
    </location>
</feature>
<name>A0ABR3A5B0_9AGAR</name>
<dbReference type="Proteomes" id="UP001437256">
    <property type="component" value="Unassembled WGS sequence"/>
</dbReference>
<proteinExistence type="predicted"/>
<evidence type="ECO:0000256" key="1">
    <source>
        <dbReference type="SAM" id="MobiDB-lite"/>
    </source>
</evidence>
<sequence>MSTKTDKSKTVSKARSKLERKKAEFEEGTPIPAKPDRKSYDEDFSVGLVKYVSLADEDMQWNTTVKIIQEILRL</sequence>
<comment type="caution">
    <text evidence="2">The sequence shown here is derived from an EMBL/GenBank/DDBJ whole genome shotgun (WGS) entry which is preliminary data.</text>
</comment>
<keyword evidence="3" id="KW-1185">Reference proteome</keyword>
<evidence type="ECO:0000313" key="2">
    <source>
        <dbReference type="EMBL" id="KAL0068690.1"/>
    </source>
</evidence>
<evidence type="ECO:0000313" key="3">
    <source>
        <dbReference type="Proteomes" id="UP001437256"/>
    </source>
</evidence>